<evidence type="ECO:0000313" key="5">
    <source>
        <dbReference type="Proteomes" id="UP000030625"/>
    </source>
</evidence>
<accession>A0A0A7I5T1</accession>
<evidence type="ECO:0000256" key="1">
    <source>
        <dbReference type="ARBA" id="ARBA00023125"/>
    </source>
</evidence>
<evidence type="ECO:0000256" key="2">
    <source>
        <dbReference type="PROSITE-ProRule" id="PRU00335"/>
    </source>
</evidence>
<dbReference type="PANTHER" id="PTHR43479:SF11">
    <property type="entry name" value="ACREF_ENVCD OPERON REPRESSOR-RELATED"/>
    <property type="match status" value="1"/>
</dbReference>
<dbReference type="KEGG" id="bka:AH68_05515"/>
<dbReference type="OrthoDB" id="7505659at2"/>
<feature type="DNA-binding region" description="H-T-H motif" evidence="2">
    <location>
        <begin position="29"/>
        <end position="48"/>
    </location>
</feature>
<dbReference type="SUPFAM" id="SSF46689">
    <property type="entry name" value="Homeodomain-like"/>
    <property type="match status" value="1"/>
</dbReference>
<dbReference type="GO" id="GO:0003677">
    <property type="term" value="F:DNA binding"/>
    <property type="evidence" value="ECO:0007669"/>
    <property type="project" value="UniProtKB-UniRule"/>
</dbReference>
<dbReference type="Proteomes" id="UP000030625">
    <property type="component" value="Chromosome"/>
</dbReference>
<sequence length="207" mass="23899">MLKYDKRKEQMIDIASRMLLEKGYEGLSIRSIIQEADASGPGLFYYYFASKQDIYEAAMQRIVKQQLDQRWSIVRDETLDPERKIDRLIESVECDFNRYRNLLDHGDNKQILDTISMTMMTEEIPMAEHIINELLERKGVASREAAVDVHELSCFIVYGLNGILREKFANPDTIPDTPTFQSIKRLLVGILKLMQGETPCRSLTSSI</sequence>
<dbReference type="STRING" id="1447716.AH68_05515"/>
<feature type="domain" description="HTH tetR-type" evidence="3">
    <location>
        <begin position="5"/>
        <end position="66"/>
    </location>
</feature>
<proteinExistence type="predicted"/>
<dbReference type="InterPro" id="IPR050624">
    <property type="entry name" value="HTH-type_Tx_Regulator"/>
</dbReference>
<dbReference type="Gene3D" id="1.10.357.10">
    <property type="entry name" value="Tetracycline Repressor, domain 2"/>
    <property type="match status" value="1"/>
</dbReference>
<dbReference type="PANTHER" id="PTHR43479">
    <property type="entry name" value="ACREF/ENVCD OPERON REPRESSOR-RELATED"/>
    <property type="match status" value="1"/>
</dbReference>
<dbReference type="RefSeq" id="WP_039198328.1">
    <property type="nucleotide sequence ID" value="NZ_CP007456.1"/>
</dbReference>
<organism evidence="4 5">
    <name type="scientific">Bifidobacterium catenulatum PV20-2</name>
    <dbReference type="NCBI Taxonomy" id="1447716"/>
    <lineage>
        <taxon>Bacteria</taxon>
        <taxon>Bacillati</taxon>
        <taxon>Actinomycetota</taxon>
        <taxon>Actinomycetes</taxon>
        <taxon>Bifidobacteriales</taxon>
        <taxon>Bifidobacteriaceae</taxon>
        <taxon>Bifidobacterium</taxon>
    </lineage>
</organism>
<dbReference type="InterPro" id="IPR001647">
    <property type="entry name" value="HTH_TetR"/>
</dbReference>
<gene>
    <name evidence="4" type="ORF">AH68_05515</name>
</gene>
<evidence type="ECO:0000259" key="3">
    <source>
        <dbReference type="PROSITE" id="PS50977"/>
    </source>
</evidence>
<dbReference type="Pfam" id="PF00440">
    <property type="entry name" value="TetR_N"/>
    <property type="match status" value="1"/>
</dbReference>
<dbReference type="EMBL" id="CP007456">
    <property type="protein sequence ID" value="AIZ14580.1"/>
    <property type="molecule type" value="Genomic_DNA"/>
</dbReference>
<dbReference type="HOGENOM" id="CLU_069356_29_3_11"/>
<dbReference type="AlphaFoldDB" id="A0A0A7I5T1"/>
<protein>
    <submittedName>
        <fullName evidence="4">TetR family transcriptional regulator</fullName>
    </submittedName>
</protein>
<reference evidence="4 5" key="1">
    <citation type="journal article" date="2015" name="Genome Announc.">
        <title>Complete and Assembled Genome Sequence of Bifidobacterium kashiwanohense PV20-2, Isolated from the Feces of an Anemic Kenyan Infant.</title>
        <authorList>
            <person name="Vazquez-Gutierrez P."/>
            <person name="Lacroix C."/>
            <person name="Chassard C."/>
            <person name="Klumpp J."/>
            <person name="Jans C."/>
            <person name="Stevens M.J."/>
        </authorList>
    </citation>
    <scope>NUCLEOTIDE SEQUENCE [LARGE SCALE GENOMIC DNA]</scope>
    <source>
        <strain evidence="4 5">PV20-2</strain>
    </source>
</reference>
<dbReference type="PROSITE" id="PS50977">
    <property type="entry name" value="HTH_TETR_2"/>
    <property type="match status" value="1"/>
</dbReference>
<dbReference type="InterPro" id="IPR009057">
    <property type="entry name" value="Homeodomain-like_sf"/>
</dbReference>
<keyword evidence="1 2" id="KW-0238">DNA-binding</keyword>
<evidence type="ECO:0000313" key="4">
    <source>
        <dbReference type="EMBL" id="AIZ14580.1"/>
    </source>
</evidence>
<name>A0A0A7I5T1_9BIFI</name>